<reference evidence="1" key="1">
    <citation type="submission" date="2022-02" db="EMBL/GenBank/DDBJ databases">
        <title>Plant Genome Project.</title>
        <authorList>
            <person name="Zhang R.-G."/>
        </authorList>
    </citation>
    <scope>NUCLEOTIDE SEQUENCE</scope>
    <source>
        <strain evidence="1">AT1</strain>
    </source>
</reference>
<dbReference type="EMBL" id="CM046391">
    <property type="protein sequence ID" value="KAI8557328.1"/>
    <property type="molecule type" value="Genomic_DNA"/>
</dbReference>
<keyword evidence="2" id="KW-1185">Reference proteome</keyword>
<evidence type="ECO:0000313" key="1">
    <source>
        <dbReference type="EMBL" id="KAI8557328.1"/>
    </source>
</evidence>
<name>A0ACC0NVA9_RHOML</name>
<comment type="caution">
    <text evidence="1">The sequence shown here is derived from an EMBL/GenBank/DDBJ whole genome shotgun (WGS) entry which is preliminary data.</text>
</comment>
<sequence length="735" mass="81272">MTKIPWLKVVPLPNETLSFLVSLTAAPHKGNPFQSLSSHHLLSPDHTIWGELSLRRLLRSKSLPIRLTDSPQNAGIYPHPLDPTPASPPCDREPSIQSKTSTFELFVSKPRFRPTYASFLLHTTKAESMASTRSSSNSGTMGRACGRCGAGPCVVRTSRSVDNPGRRFFKCPMNPPCDKWNGWCDESPPINASVTRPNETHAVPFELSTFIPTLIADIANLRAETRELLNAVRTVQTVVIAIAMVSPRKRMNVGKKVAPTATHRLGVVPPGTYSSGRIHWDSHMTRLFLQLAIKEIEAEGRGTTQLSNNALRNISTELTARTGAVVNLKQCKNRYGVLKRDWQAWMLLADSRRGATGLGMNPVTGTFTARDHFWANLIAQNENVAKFRDRPLDHEDLMQRVFEEVTATGSLQCTPGAEGELGMGAADRRALGTDNDDRTDTDGEGNTVGEDYGDEIGSQYTTRRPGFVLAGGTPFSSQEGTTNPNSPQYGSSNPFSLQHGNQSRPFVRSHGGTYTPHFPHHSATNDTPVRQHFSTSPSHFSDHMRTTSPPFPQHEHGTPTTPFPSRGTTTTPPFPQPEIRCSPPLAEHGTNTPPFPRAMPIYPGCTSSGTRRRSSSSATDALSQSMANILETMQSRQKENQCKSVVKHGCNMVDVMKVLQSMEYFKQEPVPPVFWWLVDFLSSDPTKMDVFYGLRNEEMRISFAQREHTKAMLGNSRREGNPTDSVPPWHPPPHI</sequence>
<evidence type="ECO:0000313" key="2">
    <source>
        <dbReference type="Proteomes" id="UP001062846"/>
    </source>
</evidence>
<gene>
    <name evidence="1" type="ORF">RHMOL_Rhmol04G0002200</name>
</gene>
<organism evidence="1 2">
    <name type="scientific">Rhododendron molle</name>
    <name type="common">Chinese azalea</name>
    <name type="synonym">Azalea mollis</name>
    <dbReference type="NCBI Taxonomy" id="49168"/>
    <lineage>
        <taxon>Eukaryota</taxon>
        <taxon>Viridiplantae</taxon>
        <taxon>Streptophyta</taxon>
        <taxon>Embryophyta</taxon>
        <taxon>Tracheophyta</taxon>
        <taxon>Spermatophyta</taxon>
        <taxon>Magnoliopsida</taxon>
        <taxon>eudicotyledons</taxon>
        <taxon>Gunneridae</taxon>
        <taxon>Pentapetalae</taxon>
        <taxon>asterids</taxon>
        <taxon>Ericales</taxon>
        <taxon>Ericaceae</taxon>
        <taxon>Ericoideae</taxon>
        <taxon>Rhodoreae</taxon>
        <taxon>Rhododendron</taxon>
    </lineage>
</organism>
<proteinExistence type="predicted"/>
<accession>A0ACC0NVA9</accession>
<dbReference type="Proteomes" id="UP001062846">
    <property type="component" value="Chromosome 4"/>
</dbReference>
<protein>
    <submittedName>
        <fullName evidence="1">Uncharacterized protein</fullName>
    </submittedName>
</protein>